<dbReference type="AlphaFoldDB" id="A0A2S6AP69"/>
<evidence type="ECO:0008006" key="3">
    <source>
        <dbReference type="Google" id="ProtNLM"/>
    </source>
</evidence>
<sequence length="45" mass="4854">MSDARRYVVIGGGLAGLASAVWLAEAGKRVTVLERRARLGGRTRR</sequence>
<gene>
    <name evidence="1" type="ORF">C5E45_17265</name>
</gene>
<dbReference type="EMBL" id="PSZC01000011">
    <property type="protein sequence ID" value="PPJ36976.1"/>
    <property type="molecule type" value="Genomic_DNA"/>
</dbReference>
<evidence type="ECO:0000313" key="2">
    <source>
        <dbReference type="Proteomes" id="UP000239874"/>
    </source>
</evidence>
<name>A0A2S6AP69_9NOCA</name>
<dbReference type="Pfam" id="PF13450">
    <property type="entry name" value="NAD_binding_8"/>
    <property type="match status" value="1"/>
</dbReference>
<proteinExistence type="predicted"/>
<dbReference type="OrthoDB" id="7849608at2"/>
<dbReference type="PANTHER" id="PTHR43734:SF1">
    <property type="entry name" value="PHYTOENE DESATURASE"/>
    <property type="match status" value="1"/>
</dbReference>
<protein>
    <recommendedName>
        <fullName evidence="3">FAD-dependent oxidoreductase</fullName>
    </recommendedName>
</protein>
<dbReference type="SUPFAM" id="SSF51905">
    <property type="entry name" value="FAD/NAD(P)-binding domain"/>
    <property type="match status" value="1"/>
</dbReference>
<comment type="caution">
    <text evidence="1">The sequence shown here is derived from an EMBL/GenBank/DDBJ whole genome shotgun (WGS) entry which is preliminary data.</text>
</comment>
<organism evidence="1 2">
    <name type="scientific">Nocardia nova</name>
    <dbReference type="NCBI Taxonomy" id="37330"/>
    <lineage>
        <taxon>Bacteria</taxon>
        <taxon>Bacillati</taxon>
        <taxon>Actinomycetota</taxon>
        <taxon>Actinomycetes</taxon>
        <taxon>Mycobacteriales</taxon>
        <taxon>Nocardiaceae</taxon>
        <taxon>Nocardia</taxon>
    </lineage>
</organism>
<accession>A0A2S6AP69</accession>
<reference evidence="1 2" key="1">
    <citation type="submission" date="2018-02" db="EMBL/GenBank/DDBJ databases">
        <title>8 Nocardia nova and 1 Nocardia cyriacigeorgica strain used for evolution to TMP-SMX.</title>
        <authorList>
            <person name="Mehta H."/>
            <person name="Weng J."/>
            <person name="Shamoo Y."/>
        </authorList>
    </citation>
    <scope>NUCLEOTIDE SEQUENCE [LARGE SCALE GENOMIC DNA]</scope>
    <source>
        <strain evidence="1 2">MDA3139</strain>
    </source>
</reference>
<dbReference type="PANTHER" id="PTHR43734">
    <property type="entry name" value="PHYTOENE DESATURASE"/>
    <property type="match status" value="1"/>
</dbReference>
<evidence type="ECO:0000313" key="1">
    <source>
        <dbReference type="EMBL" id="PPJ36976.1"/>
    </source>
</evidence>
<dbReference type="Gene3D" id="3.50.50.60">
    <property type="entry name" value="FAD/NAD(P)-binding domain"/>
    <property type="match status" value="1"/>
</dbReference>
<dbReference type="InterPro" id="IPR036188">
    <property type="entry name" value="FAD/NAD-bd_sf"/>
</dbReference>
<dbReference type="Proteomes" id="UP000239874">
    <property type="component" value="Unassembled WGS sequence"/>
</dbReference>